<reference evidence="2" key="1">
    <citation type="submission" date="2020-03" db="EMBL/GenBank/DDBJ databases">
        <authorList>
            <person name="Guo F."/>
        </authorList>
    </citation>
    <scope>NUCLEOTIDE SEQUENCE</scope>
    <source>
        <strain evidence="2">JCM 30134</strain>
    </source>
</reference>
<evidence type="ECO:0000313" key="3">
    <source>
        <dbReference type="Proteomes" id="UP000787472"/>
    </source>
</evidence>
<organism evidence="2 3">
    <name type="scientific">Pseudomaricurvus hydrocarbonicus</name>
    <dbReference type="NCBI Taxonomy" id="1470433"/>
    <lineage>
        <taxon>Bacteria</taxon>
        <taxon>Pseudomonadati</taxon>
        <taxon>Pseudomonadota</taxon>
        <taxon>Gammaproteobacteria</taxon>
        <taxon>Cellvibrionales</taxon>
        <taxon>Cellvibrionaceae</taxon>
        <taxon>Pseudomaricurvus</taxon>
    </lineage>
</organism>
<dbReference type="RefSeq" id="WP_167187227.1">
    <property type="nucleotide sequence ID" value="NZ_JAAONZ010000009.1"/>
</dbReference>
<dbReference type="NCBIfam" id="NF003840">
    <property type="entry name" value="PRK05421.1-2"/>
    <property type="match status" value="1"/>
</dbReference>
<gene>
    <name evidence="2" type="ORF">G8770_12885</name>
</gene>
<comment type="caution">
    <text evidence="2">The sequence shown here is derived from an EMBL/GenBank/DDBJ whole genome shotgun (WGS) entry which is preliminary data.</text>
</comment>
<keyword evidence="2" id="KW-0378">Hydrolase</keyword>
<dbReference type="GO" id="GO:0004519">
    <property type="term" value="F:endonuclease activity"/>
    <property type="evidence" value="ECO:0007669"/>
    <property type="project" value="UniProtKB-KW"/>
</dbReference>
<proteinExistence type="predicted"/>
<protein>
    <submittedName>
        <fullName evidence="2">Endonuclease/exonuclease/phosphatase family protein</fullName>
    </submittedName>
</protein>
<keyword evidence="2" id="KW-0255">Endonuclease</keyword>
<keyword evidence="2" id="KW-0540">Nuclease</keyword>
<evidence type="ECO:0000313" key="2">
    <source>
        <dbReference type="EMBL" id="NHO66436.1"/>
    </source>
</evidence>
<dbReference type="EMBL" id="JAAONZ010000009">
    <property type="protein sequence ID" value="NHO66436.1"/>
    <property type="molecule type" value="Genomic_DNA"/>
</dbReference>
<dbReference type="Proteomes" id="UP000787472">
    <property type="component" value="Unassembled WGS sequence"/>
</dbReference>
<dbReference type="SUPFAM" id="SSF56219">
    <property type="entry name" value="DNase I-like"/>
    <property type="match status" value="1"/>
</dbReference>
<dbReference type="AlphaFoldDB" id="A0A9E5JVV0"/>
<evidence type="ECO:0000259" key="1">
    <source>
        <dbReference type="Pfam" id="PF03372"/>
    </source>
</evidence>
<dbReference type="InterPro" id="IPR005135">
    <property type="entry name" value="Endo/exonuclease/phosphatase"/>
</dbReference>
<dbReference type="NCBIfam" id="NF003842">
    <property type="entry name" value="PRK05421.1-4"/>
    <property type="match status" value="1"/>
</dbReference>
<feature type="domain" description="Endonuclease/exonuclease/phosphatase" evidence="1">
    <location>
        <begin position="47"/>
        <end position="248"/>
    </location>
</feature>
<dbReference type="Pfam" id="PF03372">
    <property type="entry name" value="Exo_endo_phos"/>
    <property type="match status" value="1"/>
</dbReference>
<keyword evidence="3" id="KW-1185">Reference proteome</keyword>
<sequence>MGALTSDDRAGRTDLVLAPDNCIQKLRTSQANTYPDNYALPDQIALVSWNIYKAQGENLTRDLAQLNSQADIVLLQEALLNHELVGLKPYWRFAPGYSDGTLQSGVLTLSRWPATVHCHFVHQEPWLRTPKATNVVEYVISDGRRLLAINLHAINFSLGLADYRQQLDDVIAIIQQHQGPVVFAGDLNSWSLRRGKLLDERLQSAGLVSADFHHDNRTRFWGQPLDHVWVRGIDISDTEVPTYSSSDHNPLLVNVDLSPVNKPTPATLASNALAKNALAKIGTVTPETLPDVLNVIEH</sequence>
<accession>A0A9E5JVV0</accession>
<dbReference type="Gene3D" id="3.60.10.10">
    <property type="entry name" value="Endonuclease/exonuclease/phosphatase"/>
    <property type="match status" value="1"/>
</dbReference>
<dbReference type="InterPro" id="IPR036691">
    <property type="entry name" value="Endo/exonu/phosph_ase_sf"/>
</dbReference>
<name>A0A9E5JVV0_9GAMM</name>